<gene>
    <name evidence="1" type="ORF">CR513_17510</name>
</gene>
<evidence type="ECO:0008006" key="3">
    <source>
        <dbReference type="Google" id="ProtNLM"/>
    </source>
</evidence>
<reference evidence="1" key="1">
    <citation type="submission" date="2018-05" db="EMBL/GenBank/DDBJ databases">
        <title>Draft genome of Mucuna pruriens seed.</title>
        <authorList>
            <person name="Nnadi N.E."/>
            <person name="Vos R."/>
            <person name="Hasami M.H."/>
            <person name="Devisetty U.K."/>
            <person name="Aguiy J.C."/>
        </authorList>
    </citation>
    <scope>NUCLEOTIDE SEQUENCE [LARGE SCALE GENOMIC DNA]</scope>
    <source>
        <strain evidence="1">JCA_2017</strain>
    </source>
</reference>
<dbReference type="Proteomes" id="UP000257109">
    <property type="component" value="Unassembled WGS sequence"/>
</dbReference>
<sequence length="176" mass="20069">MRLNLDNCVFGVQGGKFLSFMLTHRGIEANPNKTISFIVSLPVEDSQEGLTILPTPQEAYLFPLGRRFSSRGEPSSPKPWSNFYKDDIAPEEDPWWVLYMDNFSNSKGGSTDIILEGLEDITLEHSLKFDFKASNNQDKYEAFLVGLDLAREVDALQMRHTPNPNWWPNTSRGRIK</sequence>
<keyword evidence="2" id="KW-1185">Reference proteome</keyword>
<comment type="caution">
    <text evidence="1">The sequence shown here is derived from an EMBL/GenBank/DDBJ whole genome shotgun (WGS) entry which is preliminary data.</text>
</comment>
<protein>
    <recommendedName>
        <fullName evidence="3">Reverse transcriptase domain-containing protein</fullName>
    </recommendedName>
</protein>
<evidence type="ECO:0000313" key="1">
    <source>
        <dbReference type="EMBL" id="RDX99435.1"/>
    </source>
</evidence>
<accession>A0A371H9I9</accession>
<dbReference type="EMBL" id="QJKJ01003229">
    <property type="protein sequence ID" value="RDX99435.1"/>
    <property type="molecule type" value="Genomic_DNA"/>
</dbReference>
<proteinExistence type="predicted"/>
<evidence type="ECO:0000313" key="2">
    <source>
        <dbReference type="Proteomes" id="UP000257109"/>
    </source>
</evidence>
<dbReference type="AlphaFoldDB" id="A0A371H9I9"/>
<dbReference type="OrthoDB" id="1730596at2759"/>
<feature type="non-terminal residue" evidence="1">
    <location>
        <position position="1"/>
    </location>
</feature>
<name>A0A371H9I9_MUCPR</name>
<organism evidence="1 2">
    <name type="scientific">Mucuna pruriens</name>
    <name type="common">Velvet bean</name>
    <name type="synonym">Dolichos pruriens</name>
    <dbReference type="NCBI Taxonomy" id="157652"/>
    <lineage>
        <taxon>Eukaryota</taxon>
        <taxon>Viridiplantae</taxon>
        <taxon>Streptophyta</taxon>
        <taxon>Embryophyta</taxon>
        <taxon>Tracheophyta</taxon>
        <taxon>Spermatophyta</taxon>
        <taxon>Magnoliopsida</taxon>
        <taxon>eudicotyledons</taxon>
        <taxon>Gunneridae</taxon>
        <taxon>Pentapetalae</taxon>
        <taxon>rosids</taxon>
        <taxon>fabids</taxon>
        <taxon>Fabales</taxon>
        <taxon>Fabaceae</taxon>
        <taxon>Papilionoideae</taxon>
        <taxon>50 kb inversion clade</taxon>
        <taxon>NPAAA clade</taxon>
        <taxon>indigoferoid/millettioid clade</taxon>
        <taxon>Phaseoleae</taxon>
        <taxon>Mucuna</taxon>
    </lineage>
</organism>